<keyword evidence="3" id="KW-1185">Reference proteome</keyword>
<feature type="region of interest" description="Disordered" evidence="1">
    <location>
        <begin position="294"/>
        <end position="347"/>
    </location>
</feature>
<dbReference type="SUPFAM" id="SSF50630">
    <property type="entry name" value="Acid proteases"/>
    <property type="match status" value="1"/>
</dbReference>
<comment type="caution">
    <text evidence="2">The sequence shown here is derived from an EMBL/GenBank/DDBJ whole genome shotgun (WGS) entry which is preliminary data.</text>
</comment>
<dbReference type="Gene3D" id="2.40.70.10">
    <property type="entry name" value="Acid Proteases"/>
    <property type="match status" value="1"/>
</dbReference>
<evidence type="ECO:0000313" key="3">
    <source>
        <dbReference type="Proteomes" id="UP000198211"/>
    </source>
</evidence>
<reference evidence="3" key="1">
    <citation type="submission" date="2017-03" db="EMBL/GenBank/DDBJ databases">
        <title>Phytopthora megakarya and P. palmivora, two closely related causual agents of cacao black pod achieved similar genome size and gene model numbers by different mechanisms.</title>
        <authorList>
            <person name="Ali S."/>
            <person name="Shao J."/>
            <person name="Larry D.J."/>
            <person name="Kronmiller B."/>
            <person name="Shen D."/>
            <person name="Strem M.D."/>
            <person name="Melnick R.L."/>
            <person name="Guiltinan M.J."/>
            <person name="Tyler B.M."/>
            <person name="Meinhardt L.W."/>
            <person name="Bailey B.A."/>
        </authorList>
    </citation>
    <scope>NUCLEOTIDE SEQUENCE [LARGE SCALE GENOMIC DNA]</scope>
    <source>
        <strain evidence="3">zdho120</strain>
    </source>
</reference>
<evidence type="ECO:0008006" key="4">
    <source>
        <dbReference type="Google" id="ProtNLM"/>
    </source>
</evidence>
<dbReference type="InterPro" id="IPR021109">
    <property type="entry name" value="Peptidase_aspartic_dom_sf"/>
</dbReference>
<accession>A0A225UJU3</accession>
<organism evidence="2 3">
    <name type="scientific">Phytophthora megakarya</name>
    <dbReference type="NCBI Taxonomy" id="4795"/>
    <lineage>
        <taxon>Eukaryota</taxon>
        <taxon>Sar</taxon>
        <taxon>Stramenopiles</taxon>
        <taxon>Oomycota</taxon>
        <taxon>Peronosporomycetes</taxon>
        <taxon>Peronosporales</taxon>
        <taxon>Peronosporaceae</taxon>
        <taxon>Phytophthora</taxon>
    </lineage>
</organism>
<dbReference type="EMBL" id="NBNE01015999">
    <property type="protein sequence ID" value="OWY93487.1"/>
    <property type="molecule type" value="Genomic_DNA"/>
</dbReference>
<evidence type="ECO:0000256" key="1">
    <source>
        <dbReference type="SAM" id="MobiDB-lite"/>
    </source>
</evidence>
<sequence length="422" mass="47566">MSVDLQPGESRVYWREQDPDLWFKPTDHEVTPEIQKPSKIAECRQSTTMDLLPGESRGYWKHHSPGKWFCQAKITSKIHNEKAILLLDTGAEVSIVETDFARKVGCYIDSSLIQDCVGIGDNVKNSDQGDSRRITGVFFDIWVGDLTGQQAILGMDFMVPAGIRLDLAHGSISLPDEVQIQLSGRRQLYSDKAKIVNVELPLHLRSSIYDKLGPGRAKCISITNIGDEVLILRQDQRIGIWLAGDHVPRIPGFTSIGSRRYMDWQNLTLKATADTRSEEMEVKIPPVPAVKRPEYEPPRMILPRPKTTLIQRRKVEASQDQDISDCLLSNEAPSDKSSQDKSSSEIRPLDLASVASEESDLSSIADEDSISHAVTVKEALEDLDQVTPDIWATIPLTWKECKKKMIEMKWKMSVWINYIREA</sequence>
<feature type="compositionally biased region" description="Basic and acidic residues" evidence="1">
    <location>
        <begin position="333"/>
        <end position="347"/>
    </location>
</feature>
<gene>
    <name evidence="2" type="ORF">PHMEG_00037108</name>
</gene>
<proteinExistence type="predicted"/>
<dbReference type="AlphaFoldDB" id="A0A225UJU3"/>
<dbReference type="Proteomes" id="UP000198211">
    <property type="component" value="Unassembled WGS sequence"/>
</dbReference>
<evidence type="ECO:0000313" key="2">
    <source>
        <dbReference type="EMBL" id="OWY93487.1"/>
    </source>
</evidence>
<name>A0A225UJU3_9STRA</name>
<protein>
    <recommendedName>
        <fullName evidence="4">Peptidase A2 domain-containing protein</fullName>
    </recommendedName>
</protein>
<dbReference type="OrthoDB" id="84413at2759"/>